<gene>
    <name evidence="3" type="ORF">EV695_3350</name>
</gene>
<reference evidence="3 4" key="1">
    <citation type="submission" date="2019-03" db="EMBL/GenBank/DDBJ databases">
        <title>Genomic Encyclopedia of Type Strains, Phase IV (KMG-IV): sequencing the most valuable type-strain genomes for metagenomic binning, comparative biology and taxonomic classification.</title>
        <authorList>
            <person name="Goeker M."/>
        </authorList>
    </citation>
    <scope>NUCLEOTIDE SEQUENCE [LARGE SCALE GENOMIC DNA]</scope>
    <source>
        <strain evidence="3 4">DSM 24830</strain>
    </source>
</reference>
<keyword evidence="3" id="KW-0540">Nuclease</keyword>
<dbReference type="EMBL" id="SMFQ01000005">
    <property type="protein sequence ID" value="TCJ82619.1"/>
    <property type="molecule type" value="Genomic_DNA"/>
</dbReference>
<comment type="caution">
    <text evidence="3">The sequence shown here is derived from an EMBL/GenBank/DDBJ whole genome shotgun (WGS) entry which is preliminary data.</text>
</comment>
<organism evidence="3 4">
    <name type="scientific">Cocleimonas flava</name>
    <dbReference type="NCBI Taxonomy" id="634765"/>
    <lineage>
        <taxon>Bacteria</taxon>
        <taxon>Pseudomonadati</taxon>
        <taxon>Pseudomonadota</taxon>
        <taxon>Gammaproteobacteria</taxon>
        <taxon>Thiotrichales</taxon>
        <taxon>Thiotrichaceae</taxon>
        <taxon>Cocleimonas</taxon>
    </lineage>
</organism>
<protein>
    <submittedName>
        <fullName evidence="3">Putative endonuclease</fullName>
    </submittedName>
</protein>
<name>A0A4R1ESG2_9GAMM</name>
<keyword evidence="3" id="KW-0378">Hydrolase</keyword>
<dbReference type="Gene3D" id="3.40.1440.10">
    <property type="entry name" value="GIY-YIG endonuclease"/>
    <property type="match status" value="1"/>
</dbReference>
<dbReference type="CDD" id="cd10456">
    <property type="entry name" value="GIY-YIG_UPF0213"/>
    <property type="match status" value="1"/>
</dbReference>
<proteinExistence type="inferred from homology"/>
<keyword evidence="3" id="KW-0255">Endonuclease</keyword>
<dbReference type="Pfam" id="PF01541">
    <property type="entry name" value="GIY-YIG"/>
    <property type="match status" value="1"/>
</dbReference>
<dbReference type="InterPro" id="IPR000305">
    <property type="entry name" value="GIY-YIG_endonuc"/>
</dbReference>
<accession>A0A4R1ESG2</accession>
<dbReference type="InterPro" id="IPR035901">
    <property type="entry name" value="GIY-YIG_endonuc_sf"/>
</dbReference>
<dbReference type="RefSeq" id="WP_131907130.1">
    <property type="nucleotide sequence ID" value="NZ_BAAAFU010000007.1"/>
</dbReference>
<evidence type="ECO:0000313" key="4">
    <source>
        <dbReference type="Proteomes" id="UP000294887"/>
    </source>
</evidence>
<comment type="similarity">
    <text evidence="1">Belongs to the UPF0213 family.</text>
</comment>
<keyword evidence="4" id="KW-1185">Reference proteome</keyword>
<dbReference type="Proteomes" id="UP000294887">
    <property type="component" value="Unassembled WGS sequence"/>
</dbReference>
<feature type="domain" description="GIY-YIG" evidence="2">
    <location>
        <begin position="5"/>
        <end position="81"/>
    </location>
</feature>
<dbReference type="AlphaFoldDB" id="A0A4R1ESG2"/>
<evidence type="ECO:0000313" key="3">
    <source>
        <dbReference type="EMBL" id="TCJ82619.1"/>
    </source>
</evidence>
<dbReference type="PANTHER" id="PTHR34477:SF1">
    <property type="entry name" value="UPF0213 PROTEIN YHBQ"/>
    <property type="match status" value="1"/>
</dbReference>
<dbReference type="OrthoDB" id="9797095at2"/>
<dbReference type="GO" id="GO:0004519">
    <property type="term" value="F:endonuclease activity"/>
    <property type="evidence" value="ECO:0007669"/>
    <property type="project" value="UniProtKB-KW"/>
</dbReference>
<dbReference type="PROSITE" id="PS50164">
    <property type="entry name" value="GIY_YIG"/>
    <property type="match status" value="1"/>
</dbReference>
<sequence length="103" mass="11766">MGQISEWFVYMLRCADNSLYTGVTTDVKRRLKEHNEDKAGAKYTRAKRPVSLVYEETAESRSAACQREYQLKRLKKSDKESFVRGELKVSLLNTADTAVSKGK</sequence>
<evidence type="ECO:0000259" key="2">
    <source>
        <dbReference type="PROSITE" id="PS50164"/>
    </source>
</evidence>
<evidence type="ECO:0000256" key="1">
    <source>
        <dbReference type="ARBA" id="ARBA00007435"/>
    </source>
</evidence>
<dbReference type="PANTHER" id="PTHR34477">
    <property type="entry name" value="UPF0213 PROTEIN YHBQ"/>
    <property type="match status" value="1"/>
</dbReference>
<dbReference type="SUPFAM" id="SSF82771">
    <property type="entry name" value="GIY-YIG endonuclease"/>
    <property type="match status" value="1"/>
</dbReference>
<dbReference type="InterPro" id="IPR050190">
    <property type="entry name" value="UPF0213_domain"/>
</dbReference>